<dbReference type="InterPro" id="IPR014729">
    <property type="entry name" value="Rossmann-like_a/b/a_fold"/>
</dbReference>
<gene>
    <name evidence="1" type="ORF">E8A74_12920</name>
</gene>
<keyword evidence="2" id="KW-1185">Reference proteome</keyword>
<proteinExistence type="predicted"/>
<comment type="caution">
    <text evidence="1">The sequence shown here is derived from an EMBL/GenBank/DDBJ whole genome shotgun (WGS) entry which is preliminary data.</text>
</comment>
<protein>
    <recommendedName>
        <fullName evidence="3">Asparagine synthetase domain-containing protein</fullName>
    </recommendedName>
</protein>
<dbReference type="Gene3D" id="3.40.50.620">
    <property type="entry name" value="HUPs"/>
    <property type="match status" value="1"/>
</dbReference>
<name>A0A4U1JDX5_9BACT</name>
<reference evidence="1 2" key="1">
    <citation type="submission" date="2019-04" db="EMBL/GenBank/DDBJ databases">
        <authorList>
            <person name="Li Y."/>
            <person name="Wang J."/>
        </authorList>
    </citation>
    <scope>NUCLEOTIDE SEQUENCE [LARGE SCALE GENOMIC DNA]</scope>
    <source>
        <strain evidence="1 2">DSM 14668</strain>
    </source>
</reference>
<evidence type="ECO:0000313" key="1">
    <source>
        <dbReference type="EMBL" id="TKD09179.1"/>
    </source>
</evidence>
<dbReference type="OrthoDB" id="4897717at2"/>
<dbReference type="Proteomes" id="UP000309215">
    <property type="component" value="Unassembled WGS sequence"/>
</dbReference>
<accession>A0A4U1JDX5</accession>
<dbReference type="EMBL" id="SSMQ01000011">
    <property type="protein sequence ID" value="TKD09179.1"/>
    <property type="molecule type" value="Genomic_DNA"/>
</dbReference>
<dbReference type="RefSeq" id="WP_136929288.1">
    <property type="nucleotide sequence ID" value="NZ_SSMQ01000011.1"/>
</dbReference>
<organism evidence="1 2">
    <name type="scientific">Polyangium fumosum</name>
    <dbReference type="NCBI Taxonomy" id="889272"/>
    <lineage>
        <taxon>Bacteria</taxon>
        <taxon>Pseudomonadati</taxon>
        <taxon>Myxococcota</taxon>
        <taxon>Polyangia</taxon>
        <taxon>Polyangiales</taxon>
        <taxon>Polyangiaceae</taxon>
        <taxon>Polyangium</taxon>
    </lineage>
</organism>
<dbReference type="SUPFAM" id="SSF52402">
    <property type="entry name" value="Adenine nucleotide alpha hydrolases-like"/>
    <property type="match status" value="1"/>
</dbReference>
<dbReference type="AlphaFoldDB" id="A0A4U1JDX5"/>
<evidence type="ECO:0000313" key="2">
    <source>
        <dbReference type="Proteomes" id="UP000309215"/>
    </source>
</evidence>
<evidence type="ECO:0008006" key="3">
    <source>
        <dbReference type="Google" id="ProtNLM"/>
    </source>
</evidence>
<sequence>MSSCYLALRLKNPQGLPEGLSARLDRALPFVPEARFSAARGGIQLWAFLRDEGLWPEPRWHEDMSGAAVITGYGVADDRRLLGAADVLREADAPALRRRFHGEWSMCKLTDEGLFVACDPVGTEHVYMTEQPGFFAVSNRARLLWELMKALGPRPVPDFEALGGLISPGYLVCTEGTAVRGVRLVDAHTAVVVPRDAGPVEIRALGGGEPAIPGAAPDWDTLAEHLRSNFAWIAGTNKPILAALTGGKDSRLVLAALKSAGLEKRASLYISVPPEHADHLAARRIADRFGLNLERKSPPPRTRILEDMRRHVALTEGALNAWDMTGAVTYHARLGLHGLFGELYRSRGAASPDPEAAARFWFSSPNLGGVLRPEALAPQITRTARWMKGELDRGTAPEHLHEAYYARQYVPRWIGQARLGDGITALVLNLLYHPAIQRAFGGLPLADRTSDRVHFELMSRLWPELVELPFANASWKADMVARSTNARAAITTEPVRHARPILGSGWQEPALVGQWRVIRERLEDASSLLEPLVVPARLRAFLDVAAVVLGVPQPVSSRARTALRSPLLLLHARSHKARILRIVLGLLTVVELEGELREAESAIVRVT</sequence>